<organism evidence="3 4">
    <name type="scientific">Actinomadura meyerae</name>
    <dbReference type="NCBI Taxonomy" id="240840"/>
    <lineage>
        <taxon>Bacteria</taxon>
        <taxon>Bacillati</taxon>
        <taxon>Actinomycetota</taxon>
        <taxon>Actinomycetes</taxon>
        <taxon>Streptosporangiales</taxon>
        <taxon>Thermomonosporaceae</taxon>
        <taxon>Actinomadura</taxon>
    </lineage>
</organism>
<dbReference type="RefSeq" id="WP_089326036.1">
    <property type="nucleotide sequence ID" value="NZ_FZOR01000009.1"/>
</dbReference>
<dbReference type="OrthoDB" id="167038at2"/>
<evidence type="ECO:0000259" key="2">
    <source>
        <dbReference type="Pfam" id="PF20014"/>
    </source>
</evidence>
<evidence type="ECO:0000259" key="1">
    <source>
        <dbReference type="Pfam" id="PF20013"/>
    </source>
</evidence>
<name>A0A239H5F1_9ACTN</name>
<dbReference type="AlphaFoldDB" id="A0A239H5F1"/>
<dbReference type="EMBL" id="FZOR01000009">
    <property type="protein sequence ID" value="SNS76676.1"/>
    <property type="molecule type" value="Genomic_DNA"/>
</dbReference>
<protein>
    <submittedName>
        <fullName evidence="3">Uncharacterized protein</fullName>
    </submittedName>
</protein>
<accession>A0A239H5F1</accession>
<sequence>MAWQLHYTSARRGPTGRAGFQFVAETPGLPDGVRAGVTPYLAYRPPPEAPASPDEAELGLFPVSLLYDRVDGRPLLLRCRYLGRDYSGRYGNFFAHAVVAEPDELEGLRPAELWQAAHWAQGPGADAVLDPLDELDPGSALDPEALAAWLAASGPDDPYALLARLVDAVAGVLARGHGRVVLVADDVELIARWIAVVSYSLPVAAAARLSFVTYTADPDGAAQRLVGTTPEIWAGARHRASHASAFDLRAGGADGAGAAGTAGAAGGQTSRFARTVADCWRGADFGGLDALGELAPLDDPAREGAAALLALCRGDADVTAAEQGAAAELLARRGSAIPGWVWRDLVPGVAAMGPGLALAVHEHAPAALRDAVLDGVVAGLAAGRASALTPDHCDLLYRHAERLRAVPDAAVTVLTSVARRHPGRRIAVTGELLRLECDGLDDALREVWEAPPSAGECADLLDAHGPHPALAGLPSRTFTRLAFPGGERLTDTASLRLAERVREVMPDGRAGLDAAVVKAYAAAVTAGPERAARALAEIAAAGGASPQLAGEAFEGAARRLAERPPGVRAELLAALPAPVRARVAERWTAELAGRARAGRGPLLGRDMERRNDLVEVVLRLRGRGAAEPSLEAWARAAAGRWLAARQLEPRLSRSPELRAALRDLLAEGGG</sequence>
<feature type="domain" description="GTPase-associated protein 1 N-terminal" evidence="1">
    <location>
        <begin position="1"/>
        <end position="134"/>
    </location>
</feature>
<dbReference type="Proteomes" id="UP000198318">
    <property type="component" value="Unassembled WGS sequence"/>
</dbReference>
<evidence type="ECO:0000313" key="4">
    <source>
        <dbReference type="Proteomes" id="UP000198318"/>
    </source>
</evidence>
<reference evidence="3 4" key="1">
    <citation type="submission" date="2017-06" db="EMBL/GenBank/DDBJ databases">
        <authorList>
            <person name="Kim H.J."/>
            <person name="Triplett B.A."/>
        </authorList>
    </citation>
    <scope>NUCLEOTIDE SEQUENCE [LARGE SCALE GENOMIC DNA]</scope>
    <source>
        <strain evidence="3 4">DSM 44715</strain>
    </source>
</reference>
<dbReference type="InterPro" id="IPR045402">
    <property type="entry name" value="GAP1-N2"/>
</dbReference>
<dbReference type="Pfam" id="PF20014">
    <property type="entry name" value="GAP1-M"/>
    <property type="match status" value="1"/>
</dbReference>
<gene>
    <name evidence="3" type="ORF">SAMN05443665_10099</name>
</gene>
<feature type="domain" description="GTPase-associated protein 1 middle" evidence="2">
    <location>
        <begin position="146"/>
        <end position="248"/>
    </location>
</feature>
<keyword evidence="4" id="KW-1185">Reference proteome</keyword>
<evidence type="ECO:0000313" key="3">
    <source>
        <dbReference type="EMBL" id="SNS76676.1"/>
    </source>
</evidence>
<dbReference type="Pfam" id="PF20013">
    <property type="entry name" value="GAP1-N2"/>
    <property type="match status" value="1"/>
</dbReference>
<dbReference type="InterPro" id="IPR045401">
    <property type="entry name" value="GAP1-M"/>
</dbReference>
<proteinExistence type="predicted"/>